<accession>Q4BYE6</accession>
<keyword evidence="2" id="KW-1185">Reference proteome</keyword>
<proteinExistence type="predicted"/>
<dbReference type="AlphaFoldDB" id="Q4BYE6"/>
<reference evidence="1" key="1">
    <citation type="submission" date="2004-02" db="EMBL/GenBank/DDBJ databases">
        <authorList>
            <consortium name="DOE Joint Genome Institute"/>
        </authorList>
    </citation>
    <scope>NUCLEOTIDE SEQUENCE [LARGE SCALE GENOMIC DNA]</scope>
    <source>
        <strain evidence="1">WH 8501</strain>
    </source>
</reference>
<evidence type="ECO:0000313" key="1">
    <source>
        <dbReference type="EMBL" id="EAM48913.1"/>
    </source>
</evidence>
<gene>
    <name evidence="1" type="ORF">CwatDRAFT_2141</name>
</gene>
<dbReference type="InterPro" id="IPR052934">
    <property type="entry name" value="Methyl-DNA_Rec/Restrict_Enz"/>
</dbReference>
<protein>
    <submittedName>
        <fullName evidence="1">Uncharacterized protein</fullName>
    </submittedName>
</protein>
<organism evidence="1 2">
    <name type="scientific">Crocosphaera watsonii WH 8501</name>
    <dbReference type="NCBI Taxonomy" id="165597"/>
    <lineage>
        <taxon>Bacteria</taxon>
        <taxon>Bacillati</taxon>
        <taxon>Cyanobacteriota</taxon>
        <taxon>Cyanophyceae</taxon>
        <taxon>Oscillatoriophycideae</taxon>
        <taxon>Chroococcales</taxon>
        <taxon>Aphanothecaceae</taxon>
        <taxon>Crocosphaera</taxon>
    </lineage>
</organism>
<dbReference type="EMBL" id="AADV02000105">
    <property type="protein sequence ID" value="EAM48913.1"/>
    <property type="molecule type" value="Genomic_DNA"/>
</dbReference>
<dbReference type="Proteomes" id="UP000003922">
    <property type="component" value="Unassembled WGS sequence"/>
</dbReference>
<reference evidence="1" key="2">
    <citation type="submission" date="2005-06" db="EMBL/GenBank/DDBJ databases">
        <title>Sequencing of the draft genome and assembly of Crocosphaera watsonii WH 8501.</title>
        <authorList>
            <consortium name="US DOE Joint Genome Institute (JGI-PGF)"/>
            <person name="Copeland A."/>
            <person name="Lucas S."/>
            <person name="Lapidus A."/>
            <person name="Barry K."/>
            <person name="Detter C."/>
            <person name="Glavina T."/>
            <person name="Hammon N."/>
            <person name="Israni S."/>
            <person name="Pitluck S."/>
            <person name="Richardson P."/>
        </authorList>
    </citation>
    <scope>NUCLEOTIDE SEQUENCE [LARGE SCALE GENOMIC DNA]</scope>
    <source>
        <strain evidence="1">WH 8501</strain>
    </source>
</reference>
<sequence length="125" mass="14653">MRLEDRRQTSIQAVYRRRIPRLTGEQNLCLLLEQVKWNIIFIEDIFYKPLTQAYKNILPHYKDPITNRASNFRNLSDKDKQLELDKARKTACLKANNVALVIDEINRGNSSAIFGTIFQLLDRVC</sequence>
<dbReference type="PANTHER" id="PTHR37291">
    <property type="entry name" value="5-METHYLCYTOSINE-SPECIFIC RESTRICTION ENZYME B"/>
    <property type="match status" value="1"/>
</dbReference>
<evidence type="ECO:0000313" key="2">
    <source>
        <dbReference type="Proteomes" id="UP000003922"/>
    </source>
</evidence>
<name>Q4BYE6_CROWT</name>
<comment type="caution">
    <text evidence="1">The sequence shown here is derived from an EMBL/GenBank/DDBJ whole genome shotgun (WGS) entry which is preliminary data.</text>
</comment>
<dbReference type="KEGG" id="cwa:CwatDRAFT_2141"/>
<dbReference type="PANTHER" id="PTHR37291:SF1">
    <property type="entry name" value="TYPE IV METHYL-DIRECTED RESTRICTION ENZYME ECOKMCRB SUBUNIT"/>
    <property type="match status" value="1"/>
</dbReference>
<reference evidence="1" key="3">
    <citation type="submission" date="2016-12" db="EMBL/GenBank/DDBJ databases">
        <title>Annotation of the draft genome assembly of Crocosphaera watsonii WH 8501.</title>
        <authorList>
            <consortium name="US DOE Joint Genome Institute (JGI-ORNL)"/>
            <person name="Larimer F."/>
            <person name="Land M."/>
        </authorList>
    </citation>
    <scope>NUCLEOTIDE SEQUENCE</scope>
    <source>
        <strain evidence="1">WH 8501</strain>
    </source>
</reference>